<proteinExistence type="predicted"/>
<feature type="compositionally biased region" description="Low complexity" evidence="1">
    <location>
        <begin position="98"/>
        <end position="129"/>
    </location>
</feature>
<evidence type="ECO:0000256" key="1">
    <source>
        <dbReference type="SAM" id="MobiDB-lite"/>
    </source>
</evidence>
<keyword evidence="3" id="KW-1185">Reference proteome</keyword>
<evidence type="ECO:0000313" key="3">
    <source>
        <dbReference type="Proteomes" id="UP000638313"/>
    </source>
</evidence>
<comment type="caution">
    <text evidence="2">The sequence shown here is derived from an EMBL/GenBank/DDBJ whole genome shotgun (WGS) entry which is preliminary data.</text>
</comment>
<dbReference type="Proteomes" id="UP000638313">
    <property type="component" value="Unassembled WGS sequence"/>
</dbReference>
<dbReference type="EMBL" id="BNBD01000002">
    <property type="protein sequence ID" value="GHF36171.1"/>
    <property type="molecule type" value="Genomic_DNA"/>
</dbReference>
<reference evidence="2" key="1">
    <citation type="journal article" date="2014" name="Int. J. Syst. Evol. Microbiol.">
        <title>Complete genome sequence of Corynebacterium casei LMG S-19264T (=DSM 44701T), isolated from a smear-ripened cheese.</title>
        <authorList>
            <consortium name="US DOE Joint Genome Institute (JGI-PGF)"/>
            <person name="Walter F."/>
            <person name="Albersmeier A."/>
            <person name="Kalinowski J."/>
            <person name="Ruckert C."/>
        </authorList>
    </citation>
    <scope>NUCLEOTIDE SEQUENCE</scope>
    <source>
        <strain evidence="2">JCM 4059</strain>
    </source>
</reference>
<reference evidence="2" key="2">
    <citation type="submission" date="2020-09" db="EMBL/GenBank/DDBJ databases">
        <authorList>
            <person name="Sun Q."/>
            <person name="Ohkuma M."/>
        </authorList>
    </citation>
    <scope>NUCLEOTIDE SEQUENCE</scope>
    <source>
        <strain evidence="2">JCM 4059</strain>
    </source>
</reference>
<feature type="region of interest" description="Disordered" evidence="1">
    <location>
        <begin position="1"/>
        <end position="129"/>
    </location>
</feature>
<accession>A0A919B0B1</accession>
<evidence type="ECO:0000313" key="2">
    <source>
        <dbReference type="EMBL" id="GHF36171.1"/>
    </source>
</evidence>
<protein>
    <submittedName>
        <fullName evidence="2">Uncharacterized protein</fullName>
    </submittedName>
</protein>
<organism evidence="2 3">
    <name type="scientific">Streptomyces mashuensis</name>
    <dbReference type="NCBI Taxonomy" id="33904"/>
    <lineage>
        <taxon>Bacteria</taxon>
        <taxon>Bacillati</taxon>
        <taxon>Actinomycetota</taxon>
        <taxon>Actinomycetes</taxon>
        <taxon>Kitasatosporales</taxon>
        <taxon>Streptomycetaceae</taxon>
        <taxon>Streptomyces</taxon>
    </lineage>
</organism>
<sequence>MRSRKPHPPKPSSVATQATKRTAPTPPQSIERSAARSADGPSTASDRSSSGRTGTVLIQIMKRRASGGAALRVRTLETPQAAAARTTSANPRSGPDVPSSTAATTTPASATAMPASRSRPGRSPSAATANAAVKTACAWSTSEARPAGIPTCMPTNSSPNLATPRASPTPTIHRHRTGGGPAKKTAGTAAARKRRAQKSNGGKCPRPRSMTTKFTPQRAVTSTARAMWCGRMRRASRAATM</sequence>
<name>A0A919B0B1_9ACTN</name>
<feature type="region of interest" description="Disordered" evidence="1">
    <location>
        <begin position="145"/>
        <end position="211"/>
    </location>
</feature>
<dbReference type="AlphaFoldDB" id="A0A919B0B1"/>
<feature type="compositionally biased region" description="Polar residues" evidence="1">
    <location>
        <begin position="40"/>
        <end position="53"/>
    </location>
</feature>
<feature type="compositionally biased region" description="Polar residues" evidence="1">
    <location>
        <begin position="153"/>
        <end position="170"/>
    </location>
</feature>
<gene>
    <name evidence="2" type="ORF">GCM10010218_17100</name>
</gene>